<organism evidence="2 3">
    <name type="scientific">Algoriphagus marincola HL-49</name>
    <dbReference type="NCBI Taxonomy" id="1305737"/>
    <lineage>
        <taxon>Bacteria</taxon>
        <taxon>Pseudomonadati</taxon>
        <taxon>Bacteroidota</taxon>
        <taxon>Cytophagia</taxon>
        <taxon>Cytophagales</taxon>
        <taxon>Cyclobacteriaceae</taxon>
        <taxon>Algoriphagus</taxon>
    </lineage>
</organism>
<protein>
    <submittedName>
        <fullName evidence="2">Two component signal transduction system LytR family response regulator</fullName>
    </submittedName>
</protein>
<proteinExistence type="predicted"/>
<dbReference type="PANTHER" id="PTHR37299">
    <property type="entry name" value="TRANSCRIPTIONAL REGULATOR-RELATED"/>
    <property type="match status" value="1"/>
</dbReference>
<comment type="caution">
    <text evidence="2">The sequence shown here is derived from an EMBL/GenBank/DDBJ whole genome shotgun (WGS) entry which is preliminary data.</text>
</comment>
<name>A0A0P8BTY3_9BACT</name>
<dbReference type="GO" id="GO:0003677">
    <property type="term" value="F:DNA binding"/>
    <property type="evidence" value="ECO:0007669"/>
    <property type="project" value="InterPro"/>
</dbReference>
<evidence type="ECO:0000259" key="1">
    <source>
        <dbReference type="PROSITE" id="PS50930"/>
    </source>
</evidence>
<sequence length="95" mass="10839">PDEILFCQSEGSYSWVVAQSGNRILVSKNLKHLEGILPDRQFFRIHHSYLVNVRRITVLDKSHSNVILDSGESLPLSRLRKKGFMETLKSTEKSG</sequence>
<accession>A0A0P8BTY3</accession>
<dbReference type="EMBL" id="LJXT01000093">
    <property type="protein sequence ID" value="KPQ13339.1"/>
    <property type="molecule type" value="Genomic_DNA"/>
</dbReference>
<reference evidence="2 3" key="1">
    <citation type="submission" date="2015-09" db="EMBL/GenBank/DDBJ databases">
        <title>Identification and resolution of microdiversity through metagenomic sequencing of parallel consortia.</title>
        <authorList>
            <person name="Nelson W.C."/>
            <person name="Romine M.F."/>
            <person name="Lindemann S.R."/>
        </authorList>
    </citation>
    <scope>NUCLEOTIDE SEQUENCE [LARGE SCALE GENOMIC DNA]</scope>
    <source>
        <strain evidence="2">HL-49</strain>
    </source>
</reference>
<dbReference type="InterPro" id="IPR046947">
    <property type="entry name" value="LytR-like"/>
</dbReference>
<dbReference type="AlphaFoldDB" id="A0A0P8BTY3"/>
<evidence type="ECO:0000313" key="2">
    <source>
        <dbReference type="EMBL" id="KPQ13339.1"/>
    </source>
</evidence>
<dbReference type="Gene3D" id="2.40.50.1020">
    <property type="entry name" value="LytTr DNA-binding domain"/>
    <property type="match status" value="1"/>
</dbReference>
<feature type="domain" description="HTH LytTR-type" evidence="1">
    <location>
        <begin position="1"/>
        <end position="90"/>
    </location>
</feature>
<feature type="non-terminal residue" evidence="2">
    <location>
        <position position="1"/>
    </location>
</feature>
<dbReference type="InterPro" id="IPR007492">
    <property type="entry name" value="LytTR_DNA-bd_dom"/>
</dbReference>
<dbReference type="PROSITE" id="PS50930">
    <property type="entry name" value="HTH_LYTTR"/>
    <property type="match status" value="1"/>
</dbReference>
<dbReference type="Pfam" id="PF04397">
    <property type="entry name" value="LytTR"/>
    <property type="match status" value="1"/>
</dbReference>
<dbReference type="PANTHER" id="PTHR37299:SF1">
    <property type="entry name" value="STAGE 0 SPORULATION PROTEIN A HOMOLOG"/>
    <property type="match status" value="1"/>
</dbReference>
<evidence type="ECO:0000313" key="3">
    <source>
        <dbReference type="Proteomes" id="UP000050421"/>
    </source>
</evidence>
<dbReference type="GO" id="GO:0000156">
    <property type="term" value="F:phosphorelay response regulator activity"/>
    <property type="evidence" value="ECO:0007669"/>
    <property type="project" value="InterPro"/>
</dbReference>
<gene>
    <name evidence="2" type="ORF">HLUCCX10_13250</name>
</gene>
<dbReference type="Proteomes" id="UP000050421">
    <property type="component" value="Unassembled WGS sequence"/>
</dbReference>
<dbReference type="PATRIC" id="fig|1305737.6.peg.3367"/>
<dbReference type="SMART" id="SM00850">
    <property type="entry name" value="LytTR"/>
    <property type="match status" value="1"/>
</dbReference>